<accession>A0A246RGK9</accession>
<keyword evidence="3" id="KW-0732">Signal</keyword>
<keyword evidence="5" id="KW-1185">Reference proteome</keyword>
<keyword evidence="2" id="KW-1133">Transmembrane helix</keyword>
<evidence type="ECO:0000256" key="2">
    <source>
        <dbReference type="SAM" id="Phobius"/>
    </source>
</evidence>
<dbReference type="EMBL" id="MZMV01000047">
    <property type="protein sequence ID" value="OWV03071.1"/>
    <property type="molecule type" value="Genomic_DNA"/>
</dbReference>
<comment type="caution">
    <text evidence="4">The sequence shown here is derived from an EMBL/GenBank/DDBJ whole genome shotgun (WGS) entry which is preliminary data.</text>
</comment>
<evidence type="ECO:0000313" key="4">
    <source>
        <dbReference type="EMBL" id="OWV03071.1"/>
    </source>
</evidence>
<dbReference type="AlphaFoldDB" id="A0A246RGK9"/>
<keyword evidence="2" id="KW-0812">Transmembrane</keyword>
<feature type="chain" id="PRO_5012715713" evidence="3">
    <location>
        <begin position="33"/>
        <end position="417"/>
    </location>
</feature>
<feature type="compositionally biased region" description="Low complexity" evidence="1">
    <location>
        <begin position="343"/>
        <end position="360"/>
    </location>
</feature>
<proteinExistence type="predicted"/>
<dbReference type="Proteomes" id="UP000197174">
    <property type="component" value="Unassembled WGS sequence"/>
</dbReference>
<evidence type="ECO:0000256" key="3">
    <source>
        <dbReference type="SAM" id="SignalP"/>
    </source>
</evidence>
<dbReference type="NCBIfam" id="TIGR01167">
    <property type="entry name" value="LPXTG_anchor"/>
    <property type="match status" value="1"/>
</dbReference>
<evidence type="ECO:0000256" key="1">
    <source>
        <dbReference type="SAM" id="MobiDB-lite"/>
    </source>
</evidence>
<reference evidence="4 5" key="1">
    <citation type="submission" date="2017-03" db="EMBL/GenBank/DDBJ databases">
        <title>Whole genome sequence of Micromonospora wenchangensis, isolated from mangrove soil.</title>
        <authorList>
            <person name="Yang H."/>
        </authorList>
    </citation>
    <scope>NUCLEOTIDE SEQUENCE [LARGE SCALE GENOMIC DNA]</scope>
    <source>
        <strain evidence="4 5">CCTCC AA 2012002</strain>
    </source>
</reference>
<feature type="signal peptide" evidence="3">
    <location>
        <begin position="1"/>
        <end position="32"/>
    </location>
</feature>
<feature type="compositionally biased region" description="Gly residues" evidence="1">
    <location>
        <begin position="361"/>
        <end position="372"/>
    </location>
</feature>
<dbReference type="OrthoDB" id="3405549at2"/>
<dbReference type="RefSeq" id="WP_088646162.1">
    <property type="nucleotide sequence ID" value="NZ_MZMV01000047.1"/>
</dbReference>
<feature type="transmembrane region" description="Helical" evidence="2">
    <location>
        <begin position="381"/>
        <end position="400"/>
    </location>
</feature>
<protein>
    <submittedName>
        <fullName evidence="4">Cell wall anchor protein</fullName>
    </submittedName>
</protein>
<evidence type="ECO:0000313" key="5">
    <source>
        <dbReference type="Proteomes" id="UP000197174"/>
    </source>
</evidence>
<name>A0A246RGK9_9ACTN</name>
<keyword evidence="2" id="KW-0472">Membrane</keyword>
<gene>
    <name evidence="4" type="ORF">B5D80_23865</name>
</gene>
<organism evidence="4 5">
    <name type="scientific">Micromonospora wenchangensis</name>
    <dbReference type="NCBI Taxonomy" id="1185415"/>
    <lineage>
        <taxon>Bacteria</taxon>
        <taxon>Bacillati</taxon>
        <taxon>Actinomycetota</taxon>
        <taxon>Actinomycetes</taxon>
        <taxon>Micromonosporales</taxon>
        <taxon>Micromonosporaceae</taxon>
        <taxon>Micromonospora</taxon>
    </lineage>
</organism>
<sequence length="417" mass="41950">MTLFHRSALARVGAVALLAVGGLATVAAPASAADQAQLDLVPLSSQLALGVKEAKAKPFKFSVQNVRGTVDAKDVKVTVETAGLKPNKVGVLVPDGCAISGTAFTCSLSDLGGTTDGIAAGTTEEFGIPLFGTDTRGKGGVLKVTVSGSNTTSDSVDHDIMVVKPGYDLTTWVQDVYADVVVDGDEAGESGLTGVKPGGTAPLDWAVYNGGSRRATGVFYGIALPDGASFVDLPESCVTQDLGGVVAYCEDAGAVLRPGEFYTADVRVKVGAGVTEKVLTPGVLFAAGLTEAEGTPEEEPQVASKAQRKVFTETDDGDNTSLFDVFVDLSTGPSPSPSPTGEPSPSTSGQPSPSTSVSPTTGGGTGGGDGGLPVTGAQATLIGGIGAVVLLAGGALLMLARRRRLVLVTPGDEKPRS</sequence>
<feature type="region of interest" description="Disordered" evidence="1">
    <location>
        <begin position="326"/>
        <end position="372"/>
    </location>
</feature>